<dbReference type="RefSeq" id="WP_052514880.1">
    <property type="nucleotide sequence ID" value="NZ_AZAC01000005.1"/>
</dbReference>
<dbReference type="InterPro" id="IPR006597">
    <property type="entry name" value="Sel1-like"/>
</dbReference>
<dbReference type="Proteomes" id="UP000032233">
    <property type="component" value="Unassembled WGS sequence"/>
</dbReference>
<sequence>MRKTILTACLLLPVLLAYTPVWGNDQECLGKRGEPLKAVELYLKDAELGNVAAQFNVAKLYFLGLGTPKDYKQAAKWYRKAAEQGFAAAQYYLGFMCYHGKGMPQDYSQAAQWWVKAAEQGVARAQCDLGSMYNGFLHGVSVDYKQAAKWYRMAAEQGDIDGLYNLGSFYFLGRGVPQNNVYAHMWLNLAAAGGNKNAVWARDFVAAYMTSKQIAEAQRLASEWKPKMVNELANMLIPTSTGWYE</sequence>
<dbReference type="InterPro" id="IPR011990">
    <property type="entry name" value="TPR-like_helical_dom_sf"/>
</dbReference>
<dbReference type="Pfam" id="PF08238">
    <property type="entry name" value="Sel1"/>
    <property type="match status" value="5"/>
</dbReference>
<reference evidence="2 3" key="1">
    <citation type="submission" date="2013-11" db="EMBL/GenBank/DDBJ databases">
        <title>Metagenomic analysis of a methanogenic consortium involved in long chain n-alkane degradation.</title>
        <authorList>
            <person name="Davidova I.A."/>
            <person name="Callaghan A.V."/>
            <person name="Wawrik B."/>
            <person name="Pruitt S."/>
            <person name="Marks C."/>
            <person name="Duncan K.E."/>
            <person name="Suflita J.M."/>
        </authorList>
    </citation>
    <scope>NUCLEOTIDE SEQUENCE [LARGE SCALE GENOMIC DNA]</scope>
    <source>
        <strain evidence="2 3">SPR</strain>
    </source>
</reference>
<dbReference type="InterPro" id="IPR050767">
    <property type="entry name" value="Sel1_AlgK"/>
</dbReference>
<proteinExistence type="predicted"/>
<protein>
    <recommendedName>
        <fullName evidence="4">Sel1 repeat family protein</fullName>
    </recommendedName>
</protein>
<feature type="chain" id="PRO_5002261419" description="Sel1 repeat family protein" evidence="1">
    <location>
        <begin position="24"/>
        <end position="245"/>
    </location>
</feature>
<dbReference type="OrthoDB" id="9797030at2"/>
<dbReference type="PATRIC" id="fig|1429043.3.peg.1188"/>
<dbReference type="PANTHER" id="PTHR11102">
    <property type="entry name" value="SEL-1-LIKE PROTEIN"/>
    <property type="match status" value="1"/>
</dbReference>
<dbReference type="AlphaFoldDB" id="A0A0D2J9Z2"/>
<dbReference type="PANTHER" id="PTHR11102:SF160">
    <property type="entry name" value="ERAD-ASSOCIATED E3 UBIQUITIN-PROTEIN LIGASE COMPONENT HRD3"/>
    <property type="match status" value="1"/>
</dbReference>
<comment type="caution">
    <text evidence="2">The sequence shown here is derived from an EMBL/GenBank/DDBJ whole genome shotgun (WGS) entry which is preliminary data.</text>
</comment>
<keyword evidence="1" id="KW-0732">Signal</keyword>
<accession>A0A0D2J9Z2</accession>
<keyword evidence="3" id="KW-1185">Reference proteome</keyword>
<evidence type="ECO:0000313" key="2">
    <source>
        <dbReference type="EMBL" id="KIX14964.1"/>
    </source>
</evidence>
<evidence type="ECO:0000256" key="1">
    <source>
        <dbReference type="SAM" id="SignalP"/>
    </source>
</evidence>
<dbReference type="SUPFAM" id="SSF81901">
    <property type="entry name" value="HCP-like"/>
    <property type="match status" value="1"/>
</dbReference>
<dbReference type="InParanoid" id="A0A0D2J9Z2"/>
<dbReference type="Gene3D" id="1.25.40.10">
    <property type="entry name" value="Tetratricopeptide repeat domain"/>
    <property type="match status" value="2"/>
</dbReference>
<dbReference type="STRING" id="1429043.X474_05570"/>
<feature type="signal peptide" evidence="1">
    <location>
        <begin position="1"/>
        <end position="23"/>
    </location>
</feature>
<gene>
    <name evidence="2" type="ORF">X474_05570</name>
</gene>
<evidence type="ECO:0000313" key="3">
    <source>
        <dbReference type="Proteomes" id="UP000032233"/>
    </source>
</evidence>
<organism evidence="2 3">
    <name type="scientific">Dethiosulfatarculus sandiegensis</name>
    <dbReference type="NCBI Taxonomy" id="1429043"/>
    <lineage>
        <taxon>Bacteria</taxon>
        <taxon>Pseudomonadati</taxon>
        <taxon>Thermodesulfobacteriota</taxon>
        <taxon>Desulfarculia</taxon>
        <taxon>Desulfarculales</taxon>
        <taxon>Desulfarculaceae</taxon>
        <taxon>Dethiosulfatarculus</taxon>
    </lineage>
</organism>
<name>A0A0D2J9Z2_9BACT</name>
<dbReference type="SMART" id="SM00671">
    <property type="entry name" value="SEL1"/>
    <property type="match status" value="4"/>
</dbReference>
<dbReference type="EMBL" id="AZAC01000005">
    <property type="protein sequence ID" value="KIX14964.1"/>
    <property type="molecule type" value="Genomic_DNA"/>
</dbReference>
<evidence type="ECO:0008006" key="4">
    <source>
        <dbReference type="Google" id="ProtNLM"/>
    </source>
</evidence>